<organism evidence="4">
    <name type="scientific">Paenibacillus sp. SYP-B3998</name>
    <dbReference type="NCBI Taxonomy" id="2678564"/>
    <lineage>
        <taxon>Bacteria</taxon>
        <taxon>Bacillati</taxon>
        <taxon>Bacillota</taxon>
        <taxon>Bacilli</taxon>
        <taxon>Bacillales</taxon>
        <taxon>Paenibacillaceae</taxon>
        <taxon>Paenibacillus</taxon>
    </lineage>
</organism>
<feature type="domain" description="HTH tetR-type" evidence="3">
    <location>
        <begin position="7"/>
        <end position="67"/>
    </location>
</feature>
<dbReference type="InterPro" id="IPR001647">
    <property type="entry name" value="HTH_TetR"/>
</dbReference>
<evidence type="ECO:0000313" key="4">
    <source>
        <dbReference type="EMBL" id="NEW07495.1"/>
    </source>
</evidence>
<dbReference type="Gene3D" id="1.10.357.10">
    <property type="entry name" value="Tetracycline Repressor, domain 2"/>
    <property type="match status" value="1"/>
</dbReference>
<dbReference type="RefSeq" id="WP_163948552.1">
    <property type="nucleotide sequence ID" value="NZ_JAAIKC010000005.1"/>
</dbReference>
<dbReference type="InterPro" id="IPR009057">
    <property type="entry name" value="Homeodomain-like_sf"/>
</dbReference>
<dbReference type="Pfam" id="PF00440">
    <property type="entry name" value="TetR_N"/>
    <property type="match status" value="1"/>
</dbReference>
<name>A0A6G3ZZG2_9BACL</name>
<comment type="caution">
    <text evidence="4">The sequence shown here is derived from an EMBL/GenBank/DDBJ whole genome shotgun (WGS) entry which is preliminary data.</text>
</comment>
<dbReference type="GO" id="GO:0003677">
    <property type="term" value="F:DNA binding"/>
    <property type="evidence" value="ECO:0007669"/>
    <property type="project" value="UniProtKB-UniRule"/>
</dbReference>
<sequence>MPKTLDENKEMMIIQSARELFGKFGYKKTTIDDIAQAASIAKGTVYIYFQNKKQLLVRIGMQSLLQSQDKLEQELADSDDEAWKFKQIIARRAEDLYAFAEQFPDALEIIPFLEHEELVREGGDKYFGKVISMLHNTLTAGVEKNIFQVDDVSSFIDNTCFMSRAFEPPYKKVGSQEQLQHHIHLYTDTLLNSIRKIK</sequence>
<keyword evidence="1 2" id="KW-0238">DNA-binding</keyword>
<dbReference type="InterPro" id="IPR050624">
    <property type="entry name" value="HTH-type_Tx_Regulator"/>
</dbReference>
<protein>
    <submittedName>
        <fullName evidence="4">TetR/AcrR family transcriptional regulator</fullName>
    </submittedName>
</protein>
<evidence type="ECO:0000259" key="3">
    <source>
        <dbReference type="PROSITE" id="PS50977"/>
    </source>
</evidence>
<dbReference type="EMBL" id="JAAIKC010000005">
    <property type="protein sequence ID" value="NEW07495.1"/>
    <property type="molecule type" value="Genomic_DNA"/>
</dbReference>
<dbReference type="PRINTS" id="PR00455">
    <property type="entry name" value="HTHTETR"/>
</dbReference>
<accession>A0A6G3ZZG2</accession>
<dbReference type="PROSITE" id="PS01081">
    <property type="entry name" value="HTH_TETR_1"/>
    <property type="match status" value="1"/>
</dbReference>
<proteinExistence type="predicted"/>
<evidence type="ECO:0000256" key="2">
    <source>
        <dbReference type="PROSITE-ProRule" id="PRU00335"/>
    </source>
</evidence>
<gene>
    <name evidence="4" type="ORF">GK047_15930</name>
</gene>
<dbReference type="PANTHER" id="PTHR43479">
    <property type="entry name" value="ACREF/ENVCD OPERON REPRESSOR-RELATED"/>
    <property type="match status" value="1"/>
</dbReference>
<evidence type="ECO:0000256" key="1">
    <source>
        <dbReference type="ARBA" id="ARBA00023125"/>
    </source>
</evidence>
<feature type="DNA-binding region" description="H-T-H motif" evidence="2">
    <location>
        <begin position="30"/>
        <end position="49"/>
    </location>
</feature>
<dbReference type="PANTHER" id="PTHR43479:SF11">
    <property type="entry name" value="ACREF_ENVCD OPERON REPRESSOR-RELATED"/>
    <property type="match status" value="1"/>
</dbReference>
<reference evidence="4" key="1">
    <citation type="submission" date="2020-02" db="EMBL/GenBank/DDBJ databases">
        <authorList>
            <person name="Shen X.-R."/>
            <person name="Zhang Y.-X."/>
        </authorList>
    </citation>
    <scope>NUCLEOTIDE SEQUENCE</scope>
    <source>
        <strain evidence="4">SYP-B3998</strain>
    </source>
</reference>
<dbReference type="AlphaFoldDB" id="A0A6G3ZZG2"/>
<dbReference type="SUPFAM" id="SSF46689">
    <property type="entry name" value="Homeodomain-like"/>
    <property type="match status" value="1"/>
</dbReference>
<dbReference type="InterPro" id="IPR023772">
    <property type="entry name" value="DNA-bd_HTH_TetR-type_CS"/>
</dbReference>
<dbReference type="PROSITE" id="PS50977">
    <property type="entry name" value="HTH_TETR_2"/>
    <property type="match status" value="1"/>
</dbReference>